<dbReference type="EMBL" id="CP032627">
    <property type="protein sequence ID" value="AYG00790.1"/>
    <property type="molecule type" value="Genomic_DNA"/>
</dbReference>
<dbReference type="PANTHER" id="PTHR43434">
    <property type="entry name" value="PHOSPHOGLYCOLATE PHOSPHATASE"/>
    <property type="match status" value="1"/>
</dbReference>
<dbReference type="SFLD" id="SFLDG01129">
    <property type="entry name" value="C1.5:_HAD__Beta-PGM__Phosphata"/>
    <property type="match status" value="1"/>
</dbReference>
<dbReference type="InterPro" id="IPR023198">
    <property type="entry name" value="PGP-like_dom2"/>
</dbReference>
<dbReference type="InterPro" id="IPR050155">
    <property type="entry name" value="HAD-like_hydrolase_sf"/>
</dbReference>
<dbReference type="InterPro" id="IPR023214">
    <property type="entry name" value="HAD_sf"/>
</dbReference>
<organism evidence="1 2">
    <name type="scientific">Lactococcus allomyrinae</name>
    <dbReference type="NCBI Taxonomy" id="2419773"/>
    <lineage>
        <taxon>Bacteria</taxon>
        <taxon>Bacillati</taxon>
        <taxon>Bacillota</taxon>
        <taxon>Bacilli</taxon>
        <taxon>Lactobacillales</taxon>
        <taxon>Streptococcaceae</taxon>
        <taxon>Lactococcus</taxon>
    </lineage>
</organism>
<accession>A0A387BIR4</accession>
<dbReference type="SUPFAM" id="SSF56784">
    <property type="entry name" value="HAD-like"/>
    <property type="match status" value="1"/>
</dbReference>
<keyword evidence="1" id="KW-0378">Hydrolase</keyword>
<dbReference type="Pfam" id="PF13419">
    <property type="entry name" value="HAD_2"/>
    <property type="match status" value="1"/>
</dbReference>
<dbReference type="Gene3D" id="1.10.150.240">
    <property type="entry name" value="Putative phosphatase, domain 2"/>
    <property type="match status" value="1"/>
</dbReference>
<dbReference type="InterPro" id="IPR036412">
    <property type="entry name" value="HAD-like_sf"/>
</dbReference>
<dbReference type="InterPro" id="IPR006439">
    <property type="entry name" value="HAD-SF_hydro_IA"/>
</dbReference>
<dbReference type="GO" id="GO:0006281">
    <property type="term" value="P:DNA repair"/>
    <property type="evidence" value="ECO:0007669"/>
    <property type="project" value="TreeGrafter"/>
</dbReference>
<gene>
    <name evidence="1" type="ORF">D7I46_06590</name>
</gene>
<dbReference type="NCBIfam" id="TIGR01549">
    <property type="entry name" value="HAD-SF-IA-v1"/>
    <property type="match status" value="1"/>
</dbReference>
<dbReference type="Gene3D" id="3.40.50.1000">
    <property type="entry name" value="HAD superfamily/HAD-like"/>
    <property type="match status" value="1"/>
</dbReference>
<proteinExistence type="predicted"/>
<dbReference type="PANTHER" id="PTHR43434:SF25">
    <property type="entry name" value="PHOSPHOGLYCOLATE PHOSPHATASE"/>
    <property type="match status" value="1"/>
</dbReference>
<dbReference type="InterPro" id="IPR041492">
    <property type="entry name" value="HAD_2"/>
</dbReference>
<dbReference type="KEGG" id="lact:D7I46_06590"/>
<sequence>MTAFIWDLDGTLIDSYDVFLSALSETFSNFNLPFERARVYQFIKKYSVNELLKAQTVDFDLIKSSFTEKTTAKNDEIKLMEGVKAILDWTKSQEIENFIYTHKGKNAHQLLEQLSISEYFTEVVTSEYGFPRKPNPAGVDYLLEKYKLDKFKTYYIGDRQLDIEVAHNSGIQSINFIKAEKSQKIEKLTDIIGFWEGK</sequence>
<evidence type="ECO:0000313" key="1">
    <source>
        <dbReference type="EMBL" id="AYG00790.1"/>
    </source>
</evidence>
<dbReference type="OrthoDB" id="9807630at2"/>
<name>A0A387BIR4_9LACT</name>
<keyword evidence="2" id="KW-1185">Reference proteome</keyword>
<reference evidence="1 2" key="1">
    <citation type="submission" date="2018-09" db="EMBL/GenBank/DDBJ databases">
        <title>Genome sequencing of strain 1JSPR-7.</title>
        <authorList>
            <person name="Heo J."/>
            <person name="Kim S.-J."/>
            <person name="Kwon S.-W."/>
        </authorList>
    </citation>
    <scope>NUCLEOTIDE SEQUENCE [LARGE SCALE GENOMIC DNA]</scope>
    <source>
        <strain evidence="1 2">1JSPR-7</strain>
    </source>
</reference>
<dbReference type="GO" id="GO:0005829">
    <property type="term" value="C:cytosol"/>
    <property type="evidence" value="ECO:0007669"/>
    <property type="project" value="TreeGrafter"/>
</dbReference>
<protein>
    <submittedName>
        <fullName evidence="1">HAD family hydrolase</fullName>
    </submittedName>
</protein>
<dbReference type="Proteomes" id="UP000269374">
    <property type="component" value="Chromosome"/>
</dbReference>
<dbReference type="GO" id="GO:0008967">
    <property type="term" value="F:phosphoglycolate phosphatase activity"/>
    <property type="evidence" value="ECO:0007669"/>
    <property type="project" value="TreeGrafter"/>
</dbReference>
<evidence type="ECO:0000313" key="2">
    <source>
        <dbReference type="Proteomes" id="UP000269374"/>
    </source>
</evidence>
<dbReference type="SFLD" id="SFLDS00003">
    <property type="entry name" value="Haloacid_Dehalogenase"/>
    <property type="match status" value="1"/>
</dbReference>
<dbReference type="AlphaFoldDB" id="A0A387BIR4"/>
<dbReference type="RefSeq" id="WP_120772178.1">
    <property type="nucleotide sequence ID" value="NZ_CP032627.1"/>
</dbReference>